<feature type="transmembrane region" description="Helical" evidence="7">
    <location>
        <begin position="278"/>
        <end position="296"/>
    </location>
</feature>
<feature type="transmembrane region" description="Helical" evidence="7">
    <location>
        <begin position="90"/>
        <end position="112"/>
    </location>
</feature>
<dbReference type="EMBL" id="CP059378">
    <property type="protein sequence ID" value="QLY78028.1"/>
    <property type="molecule type" value="Genomic_DNA"/>
</dbReference>
<feature type="transmembrane region" description="Helical" evidence="7">
    <location>
        <begin position="302"/>
        <end position="323"/>
    </location>
</feature>
<dbReference type="GO" id="GO:0016413">
    <property type="term" value="F:O-acetyltransferase activity"/>
    <property type="evidence" value="ECO:0007669"/>
    <property type="project" value="TreeGrafter"/>
</dbReference>
<feature type="transmembrane region" description="Helical" evidence="7">
    <location>
        <begin position="216"/>
        <end position="233"/>
    </location>
</feature>
<dbReference type="AlphaFoldDB" id="A0A7D6VNL6"/>
<dbReference type="KEGG" id="cint:HZF06_13080"/>
<dbReference type="PANTHER" id="PTHR40074">
    <property type="entry name" value="O-ACETYLTRANSFERASE WECH"/>
    <property type="match status" value="1"/>
</dbReference>
<keyword evidence="9" id="KW-0808">Transferase</keyword>
<evidence type="ECO:0000256" key="6">
    <source>
        <dbReference type="ARBA" id="ARBA00023136"/>
    </source>
</evidence>
<gene>
    <name evidence="9" type="ORF">HZF06_13080</name>
</gene>
<evidence type="ECO:0000313" key="10">
    <source>
        <dbReference type="Proteomes" id="UP000512286"/>
    </source>
</evidence>
<keyword evidence="4 7" id="KW-0812">Transmembrane</keyword>
<protein>
    <submittedName>
        <fullName evidence="9">Acyltransferase</fullName>
    </submittedName>
</protein>
<dbReference type="RefSeq" id="WP_181600498.1">
    <property type="nucleotide sequence ID" value="NZ_CP059378.1"/>
</dbReference>
<dbReference type="Proteomes" id="UP000512286">
    <property type="component" value="Chromosome"/>
</dbReference>
<feature type="transmembrane region" description="Helical" evidence="7">
    <location>
        <begin position="239"/>
        <end position="258"/>
    </location>
</feature>
<organism evidence="9 10">
    <name type="scientific">Clostridium intestinale</name>
    <dbReference type="NCBI Taxonomy" id="36845"/>
    <lineage>
        <taxon>Bacteria</taxon>
        <taxon>Bacillati</taxon>
        <taxon>Bacillota</taxon>
        <taxon>Clostridia</taxon>
        <taxon>Eubacteriales</taxon>
        <taxon>Clostridiaceae</taxon>
        <taxon>Clostridium</taxon>
    </lineage>
</organism>
<evidence type="ECO:0000313" key="9">
    <source>
        <dbReference type="EMBL" id="QLY78028.1"/>
    </source>
</evidence>
<evidence type="ECO:0000256" key="2">
    <source>
        <dbReference type="ARBA" id="ARBA00007400"/>
    </source>
</evidence>
<dbReference type="GO" id="GO:0009246">
    <property type="term" value="P:enterobacterial common antigen biosynthetic process"/>
    <property type="evidence" value="ECO:0007669"/>
    <property type="project" value="TreeGrafter"/>
</dbReference>
<keyword evidence="3" id="KW-1003">Cell membrane</keyword>
<keyword evidence="5 7" id="KW-1133">Transmembrane helix</keyword>
<evidence type="ECO:0000256" key="7">
    <source>
        <dbReference type="SAM" id="Phobius"/>
    </source>
</evidence>
<name>A0A7D6VNL6_9CLOT</name>
<feature type="domain" description="Acyltransferase 3" evidence="8">
    <location>
        <begin position="8"/>
        <end position="316"/>
    </location>
</feature>
<feature type="transmembrane region" description="Helical" evidence="7">
    <location>
        <begin position="49"/>
        <end position="69"/>
    </location>
</feature>
<keyword evidence="9" id="KW-0012">Acyltransferase</keyword>
<reference evidence="9 10" key="1">
    <citation type="submission" date="2020-07" db="EMBL/GenBank/DDBJ databases">
        <title>Electron transfer.</title>
        <authorList>
            <person name="Huang L."/>
            <person name="Liu X."/>
            <person name="Zhou S."/>
        </authorList>
    </citation>
    <scope>NUCLEOTIDE SEQUENCE [LARGE SCALE GENOMIC DNA]</scope>
    <source>
        <strain evidence="9 10">Lx1</strain>
    </source>
</reference>
<evidence type="ECO:0000256" key="3">
    <source>
        <dbReference type="ARBA" id="ARBA00022475"/>
    </source>
</evidence>
<dbReference type="PANTHER" id="PTHR40074:SF2">
    <property type="entry name" value="O-ACETYLTRANSFERASE WECH"/>
    <property type="match status" value="1"/>
</dbReference>
<keyword evidence="6 7" id="KW-0472">Membrane</keyword>
<evidence type="ECO:0000256" key="1">
    <source>
        <dbReference type="ARBA" id="ARBA00004651"/>
    </source>
</evidence>
<proteinExistence type="inferred from homology"/>
<feature type="transmembrane region" description="Helical" evidence="7">
    <location>
        <begin position="168"/>
        <end position="185"/>
    </location>
</feature>
<evidence type="ECO:0000256" key="5">
    <source>
        <dbReference type="ARBA" id="ARBA00022989"/>
    </source>
</evidence>
<evidence type="ECO:0000256" key="4">
    <source>
        <dbReference type="ARBA" id="ARBA00022692"/>
    </source>
</evidence>
<comment type="subcellular location">
    <subcellularLocation>
        <location evidence="1">Cell membrane</location>
        <topology evidence="1">Multi-pass membrane protein</topology>
    </subcellularLocation>
</comment>
<feature type="transmembrane region" description="Helical" evidence="7">
    <location>
        <begin position="138"/>
        <end position="156"/>
    </location>
</feature>
<sequence length="348" mass="41290">MKKERLFYLDFIRALSMIIIVIFHFNCTINQERLLGNRILPVLYANGDFGQIGVSLFFIISGASLMYAYENKFSLIEYFKKRFIKLYPMFYIAYFGAFLYLFYISKSLPYVIPMIPKWTFIYTILGIDGYMINTLPDYYLLGEWFLGCILFIYLLFPILRRIIIKYPKLLFMFGLVFYIMVVERYNSVIRIDWNFTTRIFDVLIGMYFIKYIKKISVYQFIFGLLISGIMLYRPLNITGMYKITIIGIALFVTLVYIAQWISNERTKNIFEKMSKYSYPVFLVHHIALGQVVLHFRGATLRYIEVFFVLIICCIVIGLTAFCLNNINDKLLQIFFAKRENELSIVQKK</sequence>
<accession>A0A7D6VNL6</accession>
<evidence type="ECO:0000259" key="8">
    <source>
        <dbReference type="Pfam" id="PF01757"/>
    </source>
</evidence>
<comment type="similarity">
    <text evidence="2">Belongs to the acyltransferase 3 family.</text>
</comment>
<dbReference type="GO" id="GO:0005886">
    <property type="term" value="C:plasma membrane"/>
    <property type="evidence" value="ECO:0007669"/>
    <property type="project" value="UniProtKB-SubCell"/>
</dbReference>
<feature type="transmembrane region" description="Helical" evidence="7">
    <location>
        <begin position="7"/>
        <end position="29"/>
    </location>
</feature>
<dbReference type="Pfam" id="PF01757">
    <property type="entry name" value="Acyl_transf_3"/>
    <property type="match status" value="1"/>
</dbReference>
<dbReference type="InterPro" id="IPR002656">
    <property type="entry name" value="Acyl_transf_3_dom"/>
</dbReference>